<dbReference type="PANTHER" id="PTHR12217">
    <property type="entry name" value="EUKARYOTIC TRANSLATION INITIATION FACTOR 2D"/>
    <property type="match status" value="1"/>
</dbReference>
<evidence type="ECO:0000313" key="3">
    <source>
        <dbReference type="EMBL" id="CAL1605609.1"/>
    </source>
</evidence>
<dbReference type="FunFam" id="3.30.780.10:FF:000007">
    <property type="entry name" value="Putative eukaryotic translation initiation factor 2d"/>
    <property type="match status" value="1"/>
</dbReference>
<dbReference type="InterPro" id="IPR001950">
    <property type="entry name" value="SUI1"/>
</dbReference>
<proteinExistence type="predicted"/>
<feature type="domain" description="SUI1" evidence="2">
    <location>
        <begin position="24"/>
        <end position="97"/>
    </location>
</feature>
<dbReference type="SUPFAM" id="SSF55159">
    <property type="entry name" value="eIF1-like"/>
    <property type="match status" value="1"/>
</dbReference>
<dbReference type="AlphaFoldDB" id="A0AAV2LX44"/>
<sequence>MQECHQFVFPGQEPLTKKGHLDPIDISVASRGSNKKVTLIKNLELYGLDPTVVSTALQRRVQASAVLQPLPGAKDRVIVQVQGNQIHHVGNLLLDHYKVPRKFIQGLEKAQKGGKKK</sequence>
<dbReference type="PANTHER" id="PTHR12217:SF4">
    <property type="entry name" value="EUKARYOTIC TRANSLATION INITIATION FACTOR 2D"/>
    <property type="match status" value="1"/>
</dbReference>
<dbReference type="InterPro" id="IPR039759">
    <property type="entry name" value="eIF2D_SUI1"/>
</dbReference>
<dbReference type="Gene3D" id="3.30.780.10">
    <property type="entry name" value="SUI1-like domain"/>
    <property type="match status" value="1"/>
</dbReference>
<name>A0AAV2LX44_KNICA</name>
<dbReference type="EMBL" id="OZ035827">
    <property type="protein sequence ID" value="CAL1605609.1"/>
    <property type="molecule type" value="Genomic_DNA"/>
</dbReference>
<evidence type="ECO:0000256" key="1">
    <source>
        <dbReference type="ARBA" id="ARBA00022540"/>
    </source>
</evidence>
<dbReference type="GO" id="GO:0003743">
    <property type="term" value="F:translation initiation factor activity"/>
    <property type="evidence" value="ECO:0007669"/>
    <property type="project" value="UniProtKB-KW"/>
</dbReference>
<evidence type="ECO:0000259" key="2">
    <source>
        <dbReference type="PROSITE" id="PS50296"/>
    </source>
</evidence>
<keyword evidence="1" id="KW-0396">Initiation factor</keyword>
<gene>
    <name evidence="3" type="ORF">KC01_LOCUS32958</name>
</gene>
<dbReference type="GO" id="GO:0001731">
    <property type="term" value="P:formation of translation preinitiation complex"/>
    <property type="evidence" value="ECO:0007669"/>
    <property type="project" value="InterPro"/>
</dbReference>
<keyword evidence="4" id="KW-1185">Reference proteome</keyword>
<dbReference type="PROSITE" id="PS50296">
    <property type="entry name" value="SUI1"/>
    <property type="match status" value="1"/>
</dbReference>
<reference evidence="3 4" key="1">
    <citation type="submission" date="2024-04" db="EMBL/GenBank/DDBJ databases">
        <authorList>
            <person name="Waldvogel A.-M."/>
            <person name="Schoenle A."/>
        </authorList>
    </citation>
    <scope>NUCLEOTIDE SEQUENCE [LARGE SCALE GENOMIC DNA]</scope>
</reference>
<accession>A0AAV2LX44</accession>
<dbReference type="Proteomes" id="UP001497482">
    <property type="component" value="Chromosome 5"/>
</dbReference>
<dbReference type="InterPro" id="IPR036877">
    <property type="entry name" value="SUI1_dom_sf"/>
</dbReference>
<dbReference type="CDD" id="cd11608">
    <property type="entry name" value="eIF2D_C"/>
    <property type="match status" value="1"/>
</dbReference>
<evidence type="ECO:0000313" key="4">
    <source>
        <dbReference type="Proteomes" id="UP001497482"/>
    </source>
</evidence>
<protein>
    <recommendedName>
        <fullName evidence="2">SUI1 domain-containing protein</fullName>
    </recommendedName>
</protein>
<keyword evidence="1" id="KW-0648">Protein biosynthesis</keyword>
<organism evidence="3 4">
    <name type="scientific">Knipowitschia caucasica</name>
    <name type="common">Caucasian dwarf goby</name>
    <name type="synonym">Pomatoschistus caucasicus</name>
    <dbReference type="NCBI Taxonomy" id="637954"/>
    <lineage>
        <taxon>Eukaryota</taxon>
        <taxon>Metazoa</taxon>
        <taxon>Chordata</taxon>
        <taxon>Craniata</taxon>
        <taxon>Vertebrata</taxon>
        <taxon>Euteleostomi</taxon>
        <taxon>Actinopterygii</taxon>
        <taxon>Neopterygii</taxon>
        <taxon>Teleostei</taxon>
        <taxon>Neoteleostei</taxon>
        <taxon>Acanthomorphata</taxon>
        <taxon>Gobiaria</taxon>
        <taxon>Gobiiformes</taxon>
        <taxon>Gobioidei</taxon>
        <taxon>Gobiidae</taxon>
        <taxon>Gobiinae</taxon>
        <taxon>Knipowitschia</taxon>
    </lineage>
</organism>
<dbReference type="InterPro" id="IPR039757">
    <property type="entry name" value="EIF2D"/>
</dbReference>
<dbReference type="Pfam" id="PF01253">
    <property type="entry name" value="SUI1"/>
    <property type="match status" value="1"/>
</dbReference>